<evidence type="ECO:0000259" key="9">
    <source>
        <dbReference type="PROSITE" id="PS50041"/>
    </source>
</evidence>
<comment type="subunit">
    <text evidence="3">Homotrimer.</text>
</comment>
<evidence type="ECO:0000256" key="3">
    <source>
        <dbReference type="ARBA" id="ARBA00011233"/>
    </source>
</evidence>
<keyword evidence="7" id="KW-1015">Disulfide bond</keyword>
<evidence type="ECO:0000313" key="10">
    <source>
        <dbReference type="EMBL" id="RXN24991.1"/>
    </source>
</evidence>
<dbReference type="InterPro" id="IPR008979">
    <property type="entry name" value="Galactose-bd-like_sf"/>
</dbReference>
<evidence type="ECO:0000256" key="2">
    <source>
        <dbReference type="ARBA" id="ARBA00010147"/>
    </source>
</evidence>
<dbReference type="PROSITE" id="PS50041">
    <property type="entry name" value="C_TYPE_LECTIN_2"/>
    <property type="match status" value="1"/>
</dbReference>
<dbReference type="SUPFAM" id="SSF49785">
    <property type="entry name" value="Galactose-binding domain-like"/>
    <property type="match status" value="3"/>
</dbReference>
<evidence type="ECO:0000313" key="11">
    <source>
        <dbReference type="Proteomes" id="UP000290572"/>
    </source>
</evidence>
<keyword evidence="6" id="KW-0106">Calcium</keyword>
<sequence>MEELFRLDNFTYTTSAWIGLKKSGSKRWRWALADPEFYKEGETEYRNWAPNEEAVFLDFEDCVMMDSSGQFYSTYCFTIRSFMCYDGEYSAEDILSEEVSILILFSLLGQGDNNQKYVLVNEAKSWRDAQSYCRQHHTELVSMRNEDENLQIQQLIPAGHYVYIGLFKDNYVCAEEEADFENRSEISSGGVRPSAENGHHGERLFSVQQLGGGAKDNLALKGTPAQSTTYSTRSANRAIDGGKDSSTSSTTCAATDWEGNPWWRLDLQVVYRVNTVVVTYRDDSLPGRWKDIQVKFGNSLQNDGNDNPRCAVISSNSAANSFIYSCSDREGQYVNVFMNEWSDLSVCEVIRVYESDISRQYFIKMMFNSTANLTDPTVTDSVLSELKSALGITNVTLSWSQSPEEEITVIQNEHENENLARKGIAAQSTIFGDLIAHRAIDGGKDISMTSSSCAATYLEARPWWRLDLQAEFRVSIVVVTYREDCCPDNRRDFEIRFGSSLQDNGNTNPSCAAISSDAVANSVTYSCSDRKGQYVNILLNGLFKAIFVCEVEVYESGNRALGGAVIQSSTFVDWFAENANDSNRGFQQLNITCTSTLNESNPWWRLDLRDVYQVSEVVVTNRNDCCAEQIDGGEIRIGDSLENNGINNSICAVIPAIPAGESFIYLCGGMEGRYVNLIIPGDMKLLTLCEMKVYGEIRENVLKELGSFLADRGFTDVSLHWSRAPKEVIQKVNTGTGDCIREN</sequence>
<keyword evidence="4" id="KW-0479">Metal-binding</keyword>
<comment type="similarity">
    <text evidence="2">Belongs to the fucolectin family.</text>
</comment>
<comment type="caution">
    <text evidence="10">The sequence shown here is derived from an EMBL/GenBank/DDBJ whole genome shotgun (WGS) entry which is preliminary data.</text>
</comment>
<protein>
    <recommendedName>
        <fullName evidence="9">C-type lectin domain-containing protein</fullName>
    </recommendedName>
</protein>
<dbReference type="GO" id="GO:0010185">
    <property type="term" value="P:regulation of cellular defense response"/>
    <property type="evidence" value="ECO:0007669"/>
    <property type="project" value="UniProtKB-ARBA"/>
</dbReference>
<evidence type="ECO:0000256" key="8">
    <source>
        <dbReference type="SAM" id="MobiDB-lite"/>
    </source>
</evidence>
<dbReference type="Gene3D" id="3.10.100.10">
    <property type="entry name" value="Mannose-Binding Protein A, subunit A"/>
    <property type="match status" value="2"/>
</dbReference>
<evidence type="ECO:0000256" key="1">
    <source>
        <dbReference type="ARBA" id="ARBA00002219"/>
    </source>
</evidence>
<dbReference type="Gene3D" id="2.60.120.260">
    <property type="entry name" value="Galactose-binding domain-like"/>
    <property type="match status" value="3"/>
</dbReference>
<feature type="domain" description="C-type lectin" evidence="9">
    <location>
        <begin position="1"/>
        <end position="85"/>
    </location>
</feature>
<evidence type="ECO:0000256" key="4">
    <source>
        <dbReference type="ARBA" id="ARBA00022723"/>
    </source>
</evidence>
<name>A0A498MX02_LABRO</name>
<keyword evidence="11" id="KW-1185">Reference proteome</keyword>
<dbReference type="InterPro" id="IPR001304">
    <property type="entry name" value="C-type_lectin-like"/>
</dbReference>
<dbReference type="GO" id="GO:0042806">
    <property type="term" value="F:fucose binding"/>
    <property type="evidence" value="ECO:0007669"/>
    <property type="project" value="UniProtKB-ARBA"/>
</dbReference>
<dbReference type="SMART" id="SM00607">
    <property type="entry name" value="FTP"/>
    <property type="match status" value="3"/>
</dbReference>
<proteinExistence type="inferred from homology"/>
<dbReference type="SUPFAM" id="SSF56436">
    <property type="entry name" value="C-type lectin-like"/>
    <property type="match status" value="2"/>
</dbReference>
<dbReference type="GO" id="GO:0001868">
    <property type="term" value="P:regulation of complement activation, lectin pathway"/>
    <property type="evidence" value="ECO:0007669"/>
    <property type="project" value="UniProtKB-ARBA"/>
</dbReference>
<accession>A0A498MX02</accession>
<dbReference type="STRING" id="84645.A0A498MX02"/>
<dbReference type="Pfam" id="PF22633">
    <property type="entry name" value="F5_F8_type_C_2"/>
    <property type="match status" value="3"/>
</dbReference>
<dbReference type="PANTHER" id="PTHR45713">
    <property type="entry name" value="FTP DOMAIN-CONTAINING PROTEIN"/>
    <property type="match status" value="1"/>
</dbReference>
<dbReference type="InterPro" id="IPR051941">
    <property type="entry name" value="BG_Antigen-Binding_Lectin"/>
</dbReference>
<dbReference type="Pfam" id="PF00059">
    <property type="entry name" value="Lectin_C"/>
    <property type="match status" value="2"/>
</dbReference>
<dbReference type="InterPro" id="IPR006585">
    <property type="entry name" value="FTP1"/>
</dbReference>
<dbReference type="InterPro" id="IPR016187">
    <property type="entry name" value="CTDL_fold"/>
</dbReference>
<evidence type="ECO:0000256" key="6">
    <source>
        <dbReference type="ARBA" id="ARBA00022837"/>
    </source>
</evidence>
<dbReference type="EMBL" id="QBIY01012468">
    <property type="protein sequence ID" value="RXN24991.1"/>
    <property type="molecule type" value="Genomic_DNA"/>
</dbReference>
<dbReference type="Proteomes" id="UP000290572">
    <property type="component" value="Unassembled WGS sequence"/>
</dbReference>
<evidence type="ECO:0000256" key="5">
    <source>
        <dbReference type="ARBA" id="ARBA00022734"/>
    </source>
</evidence>
<dbReference type="GO" id="GO:0046872">
    <property type="term" value="F:metal ion binding"/>
    <property type="evidence" value="ECO:0007669"/>
    <property type="project" value="UniProtKB-KW"/>
</dbReference>
<dbReference type="AlphaFoldDB" id="A0A498MX02"/>
<feature type="region of interest" description="Disordered" evidence="8">
    <location>
        <begin position="221"/>
        <end position="252"/>
    </location>
</feature>
<gene>
    <name evidence="10" type="ORF">ROHU_021798</name>
</gene>
<evidence type="ECO:0000256" key="7">
    <source>
        <dbReference type="ARBA" id="ARBA00023157"/>
    </source>
</evidence>
<dbReference type="PANTHER" id="PTHR45713:SF11">
    <property type="entry name" value="FUCOLECTIN TACHYLECTIN-4 PENTRAXIN-1 DOMAIN-CONTAINING PROTEIN"/>
    <property type="match status" value="1"/>
</dbReference>
<dbReference type="InterPro" id="IPR016186">
    <property type="entry name" value="C-type_lectin-like/link_sf"/>
</dbReference>
<organism evidence="10 11">
    <name type="scientific">Labeo rohita</name>
    <name type="common">Indian major carp</name>
    <name type="synonym">Cyprinus rohita</name>
    <dbReference type="NCBI Taxonomy" id="84645"/>
    <lineage>
        <taxon>Eukaryota</taxon>
        <taxon>Metazoa</taxon>
        <taxon>Chordata</taxon>
        <taxon>Craniata</taxon>
        <taxon>Vertebrata</taxon>
        <taxon>Euteleostomi</taxon>
        <taxon>Actinopterygii</taxon>
        <taxon>Neopterygii</taxon>
        <taxon>Teleostei</taxon>
        <taxon>Ostariophysi</taxon>
        <taxon>Cypriniformes</taxon>
        <taxon>Cyprinidae</taxon>
        <taxon>Labeoninae</taxon>
        <taxon>Labeonini</taxon>
        <taxon>Labeo</taxon>
    </lineage>
</organism>
<feature type="compositionally biased region" description="Polar residues" evidence="8">
    <location>
        <begin position="224"/>
        <end position="235"/>
    </location>
</feature>
<comment type="function">
    <text evidence="1">Acts as a defensive agent. Recognizes blood group fucosylated oligosaccharides including A, B, H and Lewis B-type antigens. Does not recognize Lewis A antigen and has low affinity for monovalent haptens.</text>
</comment>
<reference evidence="10 11" key="1">
    <citation type="submission" date="2018-03" db="EMBL/GenBank/DDBJ databases">
        <title>Draft genome sequence of Rohu Carp (Labeo rohita).</title>
        <authorList>
            <person name="Das P."/>
            <person name="Kushwaha B."/>
            <person name="Joshi C.G."/>
            <person name="Kumar D."/>
            <person name="Nagpure N.S."/>
            <person name="Sahoo L."/>
            <person name="Das S.P."/>
            <person name="Bit A."/>
            <person name="Patnaik S."/>
            <person name="Meher P.K."/>
            <person name="Jayasankar P."/>
            <person name="Koringa P.G."/>
            <person name="Patel N.V."/>
            <person name="Hinsu A.T."/>
            <person name="Kumar R."/>
            <person name="Pandey M."/>
            <person name="Agarwal S."/>
            <person name="Srivastava S."/>
            <person name="Singh M."/>
            <person name="Iquebal M.A."/>
            <person name="Jaiswal S."/>
            <person name="Angadi U.B."/>
            <person name="Kumar N."/>
            <person name="Raza M."/>
            <person name="Shah T.M."/>
            <person name="Rai A."/>
            <person name="Jena J.K."/>
        </authorList>
    </citation>
    <scope>NUCLEOTIDE SEQUENCE [LARGE SCALE GENOMIC DNA]</scope>
    <source>
        <strain evidence="10">DASCIFA01</strain>
        <tissue evidence="10">Testis</tissue>
    </source>
</reference>
<keyword evidence="5" id="KW-0430">Lectin</keyword>